<evidence type="ECO:0000256" key="1">
    <source>
        <dbReference type="SAM" id="MobiDB-lite"/>
    </source>
</evidence>
<keyword evidence="4" id="KW-1185">Reference proteome</keyword>
<name>A0AAN9VU97_9ORTH</name>
<protein>
    <recommendedName>
        <fullName evidence="2">Little elongation complex subunit 2 C-terminal domain-containing protein</fullName>
    </recommendedName>
</protein>
<feature type="region of interest" description="Disordered" evidence="1">
    <location>
        <begin position="382"/>
        <end position="404"/>
    </location>
</feature>
<dbReference type="Pfam" id="PF10505">
    <property type="entry name" value="NARG2_C"/>
    <property type="match status" value="1"/>
</dbReference>
<dbReference type="GO" id="GO:0042796">
    <property type="term" value="P:snRNA transcription by RNA polymerase III"/>
    <property type="evidence" value="ECO:0007669"/>
    <property type="project" value="TreeGrafter"/>
</dbReference>
<dbReference type="PANTHER" id="PTHR14633:SF3">
    <property type="entry name" value="LITTLE ELONGATION COMPLEX SUBUNIT 2"/>
    <property type="match status" value="1"/>
</dbReference>
<organism evidence="3 4">
    <name type="scientific">Gryllus longicercus</name>
    <dbReference type="NCBI Taxonomy" id="2509291"/>
    <lineage>
        <taxon>Eukaryota</taxon>
        <taxon>Metazoa</taxon>
        <taxon>Ecdysozoa</taxon>
        <taxon>Arthropoda</taxon>
        <taxon>Hexapoda</taxon>
        <taxon>Insecta</taxon>
        <taxon>Pterygota</taxon>
        <taxon>Neoptera</taxon>
        <taxon>Polyneoptera</taxon>
        <taxon>Orthoptera</taxon>
        <taxon>Ensifera</taxon>
        <taxon>Gryllidea</taxon>
        <taxon>Grylloidea</taxon>
        <taxon>Gryllidae</taxon>
        <taxon>Gryllinae</taxon>
        <taxon>Gryllus</taxon>
    </lineage>
</organism>
<feature type="compositionally biased region" description="Basic residues" evidence="1">
    <location>
        <begin position="61"/>
        <end position="72"/>
    </location>
</feature>
<feature type="region of interest" description="Disordered" evidence="1">
    <location>
        <begin position="43"/>
        <end position="80"/>
    </location>
</feature>
<dbReference type="Proteomes" id="UP001378592">
    <property type="component" value="Unassembled WGS sequence"/>
</dbReference>
<accession>A0AAN9VU97</accession>
<proteinExistence type="predicted"/>
<dbReference type="GO" id="GO:0042795">
    <property type="term" value="P:snRNA transcription by RNA polymerase II"/>
    <property type="evidence" value="ECO:0007669"/>
    <property type="project" value="TreeGrafter"/>
</dbReference>
<evidence type="ECO:0000313" key="4">
    <source>
        <dbReference type="Proteomes" id="UP001378592"/>
    </source>
</evidence>
<dbReference type="EMBL" id="JAZDUA010000035">
    <property type="protein sequence ID" value="KAK7871684.1"/>
    <property type="molecule type" value="Genomic_DNA"/>
</dbReference>
<gene>
    <name evidence="3" type="ORF">R5R35_009048</name>
</gene>
<comment type="caution">
    <text evidence="3">The sequence shown here is derived from an EMBL/GenBank/DDBJ whole genome shotgun (WGS) entry which is preliminary data.</text>
</comment>
<feature type="region of interest" description="Disordered" evidence="1">
    <location>
        <begin position="1"/>
        <end position="20"/>
    </location>
</feature>
<reference evidence="3 4" key="1">
    <citation type="submission" date="2024-03" db="EMBL/GenBank/DDBJ databases">
        <title>The genome assembly and annotation of the cricket Gryllus longicercus Weissman &amp; Gray.</title>
        <authorList>
            <person name="Szrajer S."/>
            <person name="Gray D."/>
            <person name="Ylla G."/>
        </authorList>
    </citation>
    <scope>NUCLEOTIDE SEQUENCE [LARGE SCALE GENOMIC DNA]</scope>
    <source>
        <strain evidence="3">DAG 2021-001</strain>
        <tissue evidence="3">Whole body minus gut</tissue>
    </source>
</reference>
<evidence type="ECO:0000313" key="3">
    <source>
        <dbReference type="EMBL" id="KAK7871684.1"/>
    </source>
</evidence>
<dbReference type="InterPro" id="IPR019535">
    <property type="entry name" value="ICE2_C"/>
</dbReference>
<feature type="domain" description="Little elongation complex subunit 2 C-terminal" evidence="2">
    <location>
        <begin position="453"/>
        <end position="674"/>
    </location>
</feature>
<dbReference type="GO" id="GO:0008023">
    <property type="term" value="C:transcription elongation factor complex"/>
    <property type="evidence" value="ECO:0007669"/>
    <property type="project" value="InterPro"/>
</dbReference>
<dbReference type="AlphaFoldDB" id="A0AAN9VU97"/>
<dbReference type="GO" id="GO:0045945">
    <property type="term" value="P:positive regulation of transcription by RNA polymerase III"/>
    <property type="evidence" value="ECO:0007669"/>
    <property type="project" value="TreeGrafter"/>
</dbReference>
<dbReference type="PANTHER" id="PTHR14633">
    <property type="entry name" value="LITTLE ELONGATION COMPLEX SUBUNIT 2"/>
    <property type="match status" value="1"/>
</dbReference>
<sequence>MDTFNDISWNVPVDPDPEFASAEDFKSKSVTYKILHGTFKAELSSDSSDEPVYEKPPPKQATKKKNKNKKRDAKASTTSKNKGEIINIAEECTFSEDGVRYSMLNAAQHASYVAILYAVQQQQQTTLPPQCMEMKEIVDQEQIQFQEHIKELWKTSYEKHHILVNEALKFTEGEWKSQLKRVKSYPQCYASLKKIPLVYPEDKPEVQMIPLQMLLEMGIVPKLHIPNDPNITTKVSTDYSKMLLLNAPSPEDVNTLHNVTVSADKNAEILAVKEKADIVISSSGLKCIADNISSKFDRDWNIPIVVKQFNIKDGNSQKYHKVVFIDKKLPSKTMSACERNIWFHKLAIKCLMCNYRDPMSFRYPESQLNDLKVEFTNMEIPPNNNDAFSKKTTQDDFDGNSSDSSDLVIDLQSEDVSSGEFVSENKQPSEIQKGKDTYFLQNNSDYTVIPPSSKTNVTYRLWKLNCEERQKEDLNEKFLKGRSSQKELKVLVRCKMDACEYENNQVSPVHISCKLEYQAEFGAEKINASTLAREWTGLFFRPEAVLRRIRIDALTEEIIMAERIMLRDISLMALHLHNLKIRRTVLGSLYQVMKELVTLQPGQFLLSHNLQNGPFITIFEHTNRNFDYNLHSDYESVNPSLINKDNIPQWTPIDTNLITLKQLATKQIPATFQPKQRKK</sequence>
<evidence type="ECO:0000259" key="2">
    <source>
        <dbReference type="Pfam" id="PF10505"/>
    </source>
</evidence>